<evidence type="ECO:0000256" key="1">
    <source>
        <dbReference type="ARBA" id="ARBA00004985"/>
    </source>
</evidence>
<dbReference type="GO" id="GO:0008652">
    <property type="term" value="P:amino acid biosynthetic process"/>
    <property type="evidence" value="ECO:0007669"/>
    <property type="project" value="UniProtKB-KW"/>
</dbReference>
<protein>
    <recommendedName>
        <fullName evidence="2">glutamate-5-semialdehyde dehydrogenase</fullName>
        <ecNumber evidence="2">1.2.1.41</ecNumber>
    </recommendedName>
</protein>
<evidence type="ECO:0000256" key="7">
    <source>
        <dbReference type="ARBA" id="ARBA00049024"/>
    </source>
</evidence>
<feature type="region of interest" description="Disordered" evidence="8">
    <location>
        <begin position="485"/>
        <end position="512"/>
    </location>
</feature>
<evidence type="ECO:0000313" key="11">
    <source>
        <dbReference type="Proteomes" id="UP000077684"/>
    </source>
</evidence>
<comment type="pathway">
    <text evidence="1">Amino-acid biosynthesis; L-proline biosynthesis; L-glutamate 5-semialdehyde from L-glutamate: step 2/2.</text>
</comment>
<name>A0A8X7MJF3_9BASI</name>
<dbReference type="GO" id="GO:0004350">
    <property type="term" value="F:glutamate-5-semialdehyde dehydrogenase activity"/>
    <property type="evidence" value="ECO:0007669"/>
    <property type="project" value="UniProtKB-EC"/>
</dbReference>
<evidence type="ECO:0000256" key="4">
    <source>
        <dbReference type="ARBA" id="ARBA00022650"/>
    </source>
</evidence>
<dbReference type="EC" id="1.2.1.41" evidence="2"/>
<dbReference type="InterPro" id="IPR016161">
    <property type="entry name" value="Ald_DH/histidinol_DH"/>
</dbReference>
<keyword evidence="11" id="KW-1185">Reference proteome</keyword>
<reference evidence="10" key="1">
    <citation type="submission" date="2016-04" db="EMBL/GenBank/DDBJ databases">
        <authorList>
            <person name="Nguyen H.D."/>
            <person name="Samba Siva P."/>
            <person name="Cullis J."/>
            <person name="Levesque C.A."/>
            <person name="Hambleton S."/>
        </authorList>
    </citation>
    <scope>NUCLEOTIDE SEQUENCE</scope>
    <source>
        <strain evidence="10">DAOMC 236426</strain>
    </source>
</reference>
<dbReference type="HAMAP" id="MF_00412">
    <property type="entry name" value="ProA"/>
    <property type="match status" value="1"/>
</dbReference>
<dbReference type="PANTHER" id="PTHR11063:SF8">
    <property type="entry name" value="DELTA-1-PYRROLINE-5-CARBOXYLATE SYNTHASE"/>
    <property type="match status" value="1"/>
</dbReference>
<keyword evidence="3" id="KW-0028">Amino-acid biosynthesis</keyword>
<dbReference type="Gene3D" id="3.40.309.10">
    <property type="entry name" value="Aldehyde Dehydrogenase, Chain A, domain 2"/>
    <property type="match status" value="1"/>
</dbReference>
<evidence type="ECO:0000259" key="9">
    <source>
        <dbReference type="Pfam" id="PF00171"/>
    </source>
</evidence>
<organism evidence="10 11">
    <name type="scientific">Tilletia controversa</name>
    <name type="common">dwarf bunt fungus</name>
    <dbReference type="NCBI Taxonomy" id="13291"/>
    <lineage>
        <taxon>Eukaryota</taxon>
        <taxon>Fungi</taxon>
        <taxon>Dikarya</taxon>
        <taxon>Basidiomycota</taxon>
        <taxon>Ustilaginomycotina</taxon>
        <taxon>Exobasidiomycetes</taxon>
        <taxon>Tilletiales</taxon>
        <taxon>Tilletiaceae</taxon>
        <taxon>Tilletia</taxon>
    </lineage>
</organism>
<proteinExistence type="inferred from homology"/>
<accession>A0A8X7MJF3</accession>
<dbReference type="PROSITE" id="PS01223">
    <property type="entry name" value="PROA"/>
    <property type="match status" value="1"/>
</dbReference>
<dbReference type="EMBL" id="LWDE02002391">
    <property type="protein sequence ID" value="KAE8237775.1"/>
    <property type="molecule type" value="Genomic_DNA"/>
</dbReference>
<evidence type="ECO:0000256" key="2">
    <source>
        <dbReference type="ARBA" id="ARBA00013002"/>
    </source>
</evidence>
<evidence type="ECO:0000313" key="10">
    <source>
        <dbReference type="EMBL" id="KAE8237775.1"/>
    </source>
</evidence>
<evidence type="ECO:0000256" key="8">
    <source>
        <dbReference type="SAM" id="MobiDB-lite"/>
    </source>
</evidence>
<reference evidence="10" key="2">
    <citation type="journal article" date="2019" name="IMA Fungus">
        <title>Genome sequencing and comparison of five Tilletia species to identify candidate genes for the detection of regulated species infecting wheat.</title>
        <authorList>
            <person name="Nguyen H.D.T."/>
            <person name="Sultana T."/>
            <person name="Kesanakurti P."/>
            <person name="Hambleton S."/>
        </authorList>
    </citation>
    <scope>NUCLEOTIDE SEQUENCE</scope>
    <source>
        <strain evidence="10">DAOMC 236426</strain>
    </source>
</reference>
<keyword evidence="5" id="KW-0521">NADP</keyword>
<evidence type="ECO:0000256" key="5">
    <source>
        <dbReference type="ARBA" id="ARBA00022857"/>
    </source>
</evidence>
<dbReference type="NCBIfam" id="TIGR00407">
    <property type="entry name" value="proA"/>
    <property type="match status" value="1"/>
</dbReference>
<feature type="domain" description="Aldehyde dehydrogenase" evidence="9">
    <location>
        <begin position="140"/>
        <end position="307"/>
    </location>
</feature>
<gene>
    <name evidence="10" type="ORF">A4X06_0g9114</name>
</gene>
<dbReference type="Proteomes" id="UP000077684">
    <property type="component" value="Unassembled WGS sequence"/>
</dbReference>
<dbReference type="Gene3D" id="3.40.605.10">
    <property type="entry name" value="Aldehyde Dehydrogenase, Chain A, domain 1"/>
    <property type="match status" value="1"/>
</dbReference>
<dbReference type="Pfam" id="PF00171">
    <property type="entry name" value="Aldedh"/>
    <property type="match status" value="1"/>
</dbReference>
<evidence type="ECO:0000256" key="6">
    <source>
        <dbReference type="ARBA" id="ARBA00023002"/>
    </source>
</evidence>
<dbReference type="InterPro" id="IPR016163">
    <property type="entry name" value="Ald_DH_C"/>
</dbReference>
<dbReference type="PANTHER" id="PTHR11063">
    <property type="entry name" value="GLUTAMATE SEMIALDEHYDE DEHYDROGENASE"/>
    <property type="match status" value="1"/>
</dbReference>
<evidence type="ECO:0000256" key="3">
    <source>
        <dbReference type="ARBA" id="ARBA00022605"/>
    </source>
</evidence>
<dbReference type="InterPro" id="IPR020593">
    <property type="entry name" value="G-glutamylP_reductase_CS"/>
</dbReference>
<feature type="compositionally biased region" description="Basic and acidic residues" evidence="8">
    <location>
        <begin position="495"/>
        <end position="512"/>
    </location>
</feature>
<comment type="caution">
    <text evidence="10">The sequence shown here is derived from an EMBL/GenBank/DDBJ whole genome shotgun (WGS) entry which is preliminary data.</text>
</comment>
<dbReference type="InterPro" id="IPR016162">
    <property type="entry name" value="Ald_DH_N"/>
</dbReference>
<dbReference type="SUPFAM" id="SSF53720">
    <property type="entry name" value="ALDH-like"/>
    <property type="match status" value="1"/>
</dbReference>
<dbReference type="NCBIfam" id="NF001221">
    <property type="entry name" value="PRK00197.1"/>
    <property type="match status" value="1"/>
</dbReference>
<keyword evidence="4" id="KW-0641">Proline biosynthesis</keyword>
<dbReference type="InterPro" id="IPR000965">
    <property type="entry name" value="GPR_dom"/>
</dbReference>
<keyword evidence="6" id="KW-0560">Oxidoreductase</keyword>
<dbReference type="CDD" id="cd07079">
    <property type="entry name" value="ALDH_F18-19_ProA-GPR"/>
    <property type="match status" value="1"/>
</dbReference>
<sequence>MATLSAADIAQRARGAFLEAQRAGALAAQAASASSSTALADADAVRNHALNLIHAELQRSQDAIRTANKRDMDAATELVKQGKLSASLVARLDLFSKPGKWDSVLQGILDVAHLPSPLEQCTYAKRLAGSQDGGNALDLYRITCPIGVLLCIFEARPEVVVNIACLALKSGNAAILKGGKESIHTASALRDAISKALDDPSCPLPRDLIQTVETREQIAQLLHMESQIDLVIPRGSGQLVRDIQATARMPVMGHADGLCAAYIHTDADLALTVGTVVDSKIDYPAACNAVETLLVHQSHLDTDFWPTVALALLKAGVSLHCDQPTLTALQSSKFFSGTEAEKDAVTLLQTKVVSATEQDYDTEYLDLDLAVKVVGSVEQAISHIEAHGSHHTDLILCAPLADPSSSSSSSSSSSHPAAALFASSLSSANVFVNASTRFADGFRYGFGTEVGISTGRTHARGPVGLEGLVIYKYVLRGAGRGPQTVGGFAPGQAEGDQRQWAHEEIEQQKPTF</sequence>
<dbReference type="InterPro" id="IPR015590">
    <property type="entry name" value="Aldehyde_DH_dom"/>
</dbReference>
<dbReference type="AlphaFoldDB" id="A0A8X7MJF3"/>
<comment type="catalytic activity">
    <reaction evidence="7">
        <text>L-glutamate 5-semialdehyde + phosphate + NADP(+) = L-glutamyl 5-phosphate + NADPH + H(+)</text>
        <dbReference type="Rhea" id="RHEA:19541"/>
        <dbReference type="ChEBI" id="CHEBI:15378"/>
        <dbReference type="ChEBI" id="CHEBI:43474"/>
        <dbReference type="ChEBI" id="CHEBI:57783"/>
        <dbReference type="ChEBI" id="CHEBI:58066"/>
        <dbReference type="ChEBI" id="CHEBI:58274"/>
        <dbReference type="ChEBI" id="CHEBI:58349"/>
        <dbReference type="EC" id="1.2.1.41"/>
    </reaction>
</comment>